<dbReference type="InterPro" id="IPR012296">
    <property type="entry name" value="Nuclease_put_TT1808"/>
</dbReference>
<dbReference type="SUPFAM" id="SSF52980">
    <property type="entry name" value="Restriction endonuclease-like"/>
    <property type="match status" value="1"/>
</dbReference>
<keyword evidence="2" id="KW-0378">Hydrolase</keyword>
<evidence type="ECO:0000313" key="2">
    <source>
        <dbReference type="EMBL" id="WGZ89606.1"/>
    </source>
</evidence>
<feature type="domain" description="Putative restriction endonuclease" evidence="1">
    <location>
        <begin position="11"/>
        <end position="170"/>
    </location>
</feature>
<dbReference type="CDD" id="cd06260">
    <property type="entry name" value="DUF820-like"/>
    <property type="match status" value="1"/>
</dbReference>
<dbReference type="InterPro" id="IPR011335">
    <property type="entry name" value="Restrct_endonuc-II-like"/>
</dbReference>
<dbReference type="Pfam" id="PF05685">
    <property type="entry name" value="Uma2"/>
    <property type="match status" value="1"/>
</dbReference>
<protein>
    <submittedName>
        <fullName evidence="2">Uma2 family endonuclease</fullName>
    </submittedName>
</protein>
<organism evidence="2">
    <name type="scientific">Candidatus Thiocaldithrix dubininis</name>
    <dbReference type="NCBI Taxonomy" id="3080823"/>
    <lineage>
        <taxon>Bacteria</taxon>
        <taxon>Pseudomonadati</taxon>
        <taxon>Pseudomonadota</taxon>
        <taxon>Gammaproteobacteria</taxon>
        <taxon>Thiotrichales</taxon>
        <taxon>Thiotrichaceae</taxon>
        <taxon>Candidatus Thiocaldithrix</taxon>
    </lineage>
</organism>
<dbReference type="Proteomes" id="UP001300672">
    <property type="component" value="Chromosome"/>
</dbReference>
<proteinExistence type="predicted"/>
<dbReference type="GO" id="GO:0004519">
    <property type="term" value="F:endonuclease activity"/>
    <property type="evidence" value="ECO:0007669"/>
    <property type="project" value="UniProtKB-KW"/>
</dbReference>
<reference evidence="2" key="2">
    <citation type="submission" date="2023-04" db="EMBL/GenBank/DDBJ databases">
        <authorList>
            <person name="Beletskiy A.V."/>
            <person name="Mardanov A.V."/>
            <person name="Ravin N.V."/>
        </authorList>
    </citation>
    <scope>NUCLEOTIDE SEQUENCE</scope>
    <source>
        <strain evidence="2">GKL-01</strain>
    </source>
</reference>
<dbReference type="PANTHER" id="PTHR36558">
    <property type="entry name" value="GLR1098 PROTEIN"/>
    <property type="match status" value="1"/>
</dbReference>
<reference evidence="2" key="1">
    <citation type="journal article" date="2023" name="Int. J. Mol. Sci.">
        <title>Metagenomics Revealed a New Genus 'Candidatus Thiocaldithrix dubininis' gen. nov., sp. nov. and a New Species 'Candidatus Thiothrix putei' sp. nov. in the Family Thiotrichaceae, Some Members of Which Have Traits of Both Na+- and H+-Motive Energetics.</title>
        <authorList>
            <person name="Ravin N.V."/>
            <person name="Muntyan M.S."/>
            <person name="Smolyakov D.D."/>
            <person name="Rudenko T.S."/>
            <person name="Beletsky A.V."/>
            <person name="Mardanov A.V."/>
            <person name="Grabovich M.Y."/>
        </authorList>
    </citation>
    <scope>NUCLEOTIDE SEQUENCE</scope>
    <source>
        <strain evidence="2">GKL-01</strain>
    </source>
</reference>
<dbReference type="EMBL" id="CP124755">
    <property type="protein sequence ID" value="WGZ89606.1"/>
    <property type="molecule type" value="Genomic_DNA"/>
</dbReference>
<dbReference type="InterPro" id="IPR008538">
    <property type="entry name" value="Uma2"/>
</dbReference>
<dbReference type="KEGG" id="tdu:QJT80_08795"/>
<accession>A0AA95H7R9</accession>
<sequence>MSLAQVLLSREAYLQQEQQTGLKYEFLNGQMYAMAGGTFNHARISGNFFASLRQHLRTKPCQPINSDLRVHTPSGLDTYPDVSVYCHAPELSDNQTTLLNPILLVEVLSPSTRNYDRSSKFAHYRSIVSLQDYVLIDPESVLIEHYHRLKQNEWLLRVYSQLSDVLNLVTLDIHIPLSELYA</sequence>
<name>A0AA95H7R9_9GAMM</name>
<dbReference type="Gene3D" id="3.90.1570.10">
    <property type="entry name" value="tt1808, chain A"/>
    <property type="match status" value="1"/>
</dbReference>
<gene>
    <name evidence="2" type="ORF">QJT80_08795</name>
</gene>
<keyword evidence="2" id="KW-0255">Endonuclease</keyword>
<evidence type="ECO:0000259" key="1">
    <source>
        <dbReference type="Pfam" id="PF05685"/>
    </source>
</evidence>
<dbReference type="PANTHER" id="PTHR36558:SF1">
    <property type="entry name" value="RESTRICTION ENDONUCLEASE DOMAIN-CONTAINING PROTEIN-RELATED"/>
    <property type="match status" value="1"/>
</dbReference>
<keyword evidence="2" id="KW-0540">Nuclease</keyword>
<dbReference type="AlphaFoldDB" id="A0AA95H7R9"/>